<dbReference type="Pfam" id="PF00293">
    <property type="entry name" value="NUDIX"/>
    <property type="match status" value="1"/>
</dbReference>
<protein>
    <submittedName>
        <fullName evidence="3">ADP-ribose pyrophosphatase</fullName>
    </submittedName>
</protein>
<organism evidence="3 4">
    <name type="scientific">Paenibacillus marchantiophytorum</name>
    <dbReference type="NCBI Taxonomy" id="1619310"/>
    <lineage>
        <taxon>Bacteria</taxon>
        <taxon>Bacillati</taxon>
        <taxon>Bacillota</taxon>
        <taxon>Bacilli</taxon>
        <taxon>Bacillales</taxon>
        <taxon>Paenibacillaceae</taxon>
        <taxon>Paenibacillus</taxon>
    </lineage>
</organism>
<dbReference type="EMBL" id="BMHE01000013">
    <property type="protein sequence ID" value="GFZ81869.1"/>
    <property type="molecule type" value="Genomic_DNA"/>
</dbReference>
<dbReference type="Gene3D" id="3.90.79.10">
    <property type="entry name" value="Nucleoside Triphosphate Pyrophosphohydrolase"/>
    <property type="match status" value="1"/>
</dbReference>
<accession>A0ABQ1EPW1</accession>
<dbReference type="InterPro" id="IPR015797">
    <property type="entry name" value="NUDIX_hydrolase-like_dom_sf"/>
</dbReference>
<dbReference type="InterPro" id="IPR059176">
    <property type="entry name" value="UDP-X_N"/>
</dbReference>
<gene>
    <name evidence="3" type="ORF">GCM10008018_29460</name>
</gene>
<evidence type="ECO:0000313" key="4">
    <source>
        <dbReference type="Proteomes" id="UP000615455"/>
    </source>
</evidence>
<comment type="caution">
    <text evidence="3">The sequence shown here is derived from an EMBL/GenBank/DDBJ whole genome shotgun (WGS) entry which is preliminary data.</text>
</comment>
<dbReference type="PANTHER" id="PTHR43736:SF1">
    <property type="entry name" value="DIHYDRONEOPTERIN TRIPHOSPHATE DIPHOSPHATASE"/>
    <property type="match status" value="1"/>
</dbReference>
<evidence type="ECO:0000256" key="1">
    <source>
        <dbReference type="ARBA" id="ARBA00005582"/>
    </source>
</evidence>
<dbReference type="Proteomes" id="UP000615455">
    <property type="component" value="Unassembled WGS sequence"/>
</dbReference>
<evidence type="ECO:0000313" key="3">
    <source>
        <dbReference type="EMBL" id="GFZ81869.1"/>
    </source>
</evidence>
<dbReference type="Pfam" id="PF12535">
    <property type="entry name" value="Nudix_N"/>
    <property type="match status" value="1"/>
</dbReference>
<keyword evidence="4" id="KW-1185">Reference proteome</keyword>
<dbReference type="RefSeq" id="WP_189012613.1">
    <property type="nucleotide sequence ID" value="NZ_BMHE01000013.1"/>
</dbReference>
<dbReference type="PROSITE" id="PS51462">
    <property type="entry name" value="NUDIX"/>
    <property type="match status" value="1"/>
</dbReference>
<proteinExistence type="inferred from homology"/>
<evidence type="ECO:0000259" key="2">
    <source>
        <dbReference type="PROSITE" id="PS51462"/>
    </source>
</evidence>
<dbReference type="SUPFAM" id="SSF55811">
    <property type="entry name" value="Nudix"/>
    <property type="match status" value="1"/>
</dbReference>
<dbReference type="InterPro" id="IPR000086">
    <property type="entry name" value="NUDIX_hydrolase_dom"/>
</dbReference>
<dbReference type="Gene3D" id="6.10.250.1120">
    <property type="match status" value="1"/>
</dbReference>
<dbReference type="CDD" id="cd04672">
    <property type="entry name" value="NUDIX_CDP-Chase_like"/>
    <property type="match status" value="1"/>
</dbReference>
<feature type="domain" description="Nudix hydrolase" evidence="2">
    <location>
        <begin position="66"/>
        <end position="195"/>
    </location>
</feature>
<reference evidence="4" key="1">
    <citation type="journal article" date="2019" name="Int. J. Syst. Evol. Microbiol.">
        <title>The Global Catalogue of Microorganisms (GCM) 10K type strain sequencing project: providing services to taxonomists for standard genome sequencing and annotation.</title>
        <authorList>
            <consortium name="The Broad Institute Genomics Platform"/>
            <consortium name="The Broad Institute Genome Sequencing Center for Infectious Disease"/>
            <person name="Wu L."/>
            <person name="Ma J."/>
        </authorList>
    </citation>
    <scope>NUCLEOTIDE SEQUENCE [LARGE SCALE GENOMIC DNA]</scope>
    <source>
        <strain evidence="4">CGMCC 1.15043</strain>
    </source>
</reference>
<dbReference type="PANTHER" id="PTHR43736">
    <property type="entry name" value="ADP-RIBOSE PYROPHOSPHATASE"/>
    <property type="match status" value="1"/>
</dbReference>
<comment type="similarity">
    <text evidence="1">Belongs to the Nudix hydrolase family.</text>
</comment>
<name>A0ABQ1EPW1_9BACL</name>
<sequence length="207" mass="23135">MHIPWLDWAKEIQAISQAGLTYGENGYDLERYEALRKISVEMMSYFTDTPIDKVTDLFANEQGYQTPKVDIRAVVLQDNKLLLVRERADGAWALPGGWADIGLTPSEVAAKETYEEAGYEVKPLRLLAVLDKKRHAHPPSANHVYKMFILCELTGGQALEEAGLETTGVGFFGASELPPLSLERNTAEQLLRMLELARSETLEVLLD</sequence>